<proteinExistence type="predicted"/>
<feature type="compositionally biased region" description="Pro residues" evidence="1">
    <location>
        <begin position="97"/>
        <end position="114"/>
    </location>
</feature>
<sequence>MFPSSGEWVWVGFVGKETSEQKVKNGHLNPAFHLKVVGSSGKNSISNKKLPHTSKEVLPLRPAPAPTSTQPINIVRPLRPAPAPSPSPHSQRDLRVPRPPLPMGKPPTAPPKSPAHPHKLNPPKKPLPVSPARVPLLVSELQPRHSPSPPQRPLPLSPARGAPPKPSGGLLVMMPPAVGPKPMVKVSAISPLRALRPIQPNKPVPGVKPNAASSPFRK</sequence>
<accession>A0A9Q1IX99</accession>
<organism evidence="2 3">
    <name type="scientific">Synaphobranchus kaupii</name>
    <name type="common">Kaup's arrowtooth eel</name>
    <dbReference type="NCBI Taxonomy" id="118154"/>
    <lineage>
        <taxon>Eukaryota</taxon>
        <taxon>Metazoa</taxon>
        <taxon>Chordata</taxon>
        <taxon>Craniata</taxon>
        <taxon>Vertebrata</taxon>
        <taxon>Euteleostomi</taxon>
        <taxon>Actinopterygii</taxon>
        <taxon>Neopterygii</taxon>
        <taxon>Teleostei</taxon>
        <taxon>Anguilliformes</taxon>
        <taxon>Synaphobranchidae</taxon>
        <taxon>Synaphobranchus</taxon>
    </lineage>
</organism>
<evidence type="ECO:0000313" key="2">
    <source>
        <dbReference type="EMBL" id="KAJ8356726.1"/>
    </source>
</evidence>
<keyword evidence="3" id="KW-1185">Reference proteome</keyword>
<feature type="region of interest" description="Disordered" evidence="1">
    <location>
        <begin position="196"/>
        <end position="218"/>
    </location>
</feature>
<gene>
    <name evidence="2" type="ORF">SKAU_G00195200</name>
</gene>
<reference evidence="2" key="1">
    <citation type="journal article" date="2023" name="Science">
        <title>Genome structures resolve the early diversification of teleost fishes.</title>
        <authorList>
            <person name="Parey E."/>
            <person name="Louis A."/>
            <person name="Montfort J."/>
            <person name="Bouchez O."/>
            <person name="Roques C."/>
            <person name="Iampietro C."/>
            <person name="Lluch J."/>
            <person name="Castinel A."/>
            <person name="Donnadieu C."/>
            <person name="Desvignes T."/>
            <person name="Floi Bucao C."/>
            <person name="Jouanno E."/>
            <person name="Wen M."/>
            <person name="Mejri S."/>
            <person name="Dirks R."/>
            <person name="Jansen H."/>
            <person name="Henkel C."/>
            <person name="Chen W.J."/>
            <person name="Zahm M."/>
            <person name="Cabau C."/>
            <person name="Klopp C."/>
            <person name="Thompson A.W."/>
            <person name="Robinson-Rechavi M."/>
            <person name="Braasch I."/>
            <person name="Lecointre G."/>
            <person name="Bobe J."/>
            <person name="Postlethwait J.H."/>
            <person name="Berthelot C."/>
            <person name="Roest Crollius H."/>
            <person name="Guiguen Y."/>
        </authorList>
    </citation>
    <scope>NUCLEOTIDE SEQUENCE</scope>
    <source>
        <strain evidence="2">WJC10195</strain>
    </source>
</reference>
<name>A0A9Q1IX99_SYNKA</name>
<dbReference type="OrthoDB" id="5951731at2759"/>
<feature type="region of interest" description="Disordered" evidence="1">
    <location>
        <begin position="39"/>
        <end position="174"/>
    </location>
</feature>
<dbReference type="AlphaFoldDB" id="A0A9Q1IX99"/>
<evidence type="ECO:0000256" key="1">
    <source>
        <dbReference type="SAM" id="MobiDB-lite"/>
    </source>
</evidence>
<feature type="compositionally biased region" description="Low complexity" evidence="1">
    <location>
        <begin position="39"/>
        <end position="48"/>
    </location>
</feature>
<dbReference type="Proteomes" id="UP001152622">
    <property type="component" value="Chromosome 6"/>
</dbReference>
<protein>
    <submittedName>
        <fullName evidence="2">Uncharacterized protein</fullName>
    </submittedName>
</protein>
<evidence type="ECO:0000313" key="3">
    <source>
        <dbReference type="Proteomes" id="UP001152622"/>
    </source>
</evidence>
<feature type="compositionally biased region" description="Pro residues" evidence="1">
    <location>
        <begin position="146"/>
        <end position="166"/>
    </location>
</feature>
<comment type="caution">
    <text evidence="2">The sequence shown here is derived from an EMBL/GenBank/DDBJ whole genome shotgun (WGS) entry which is preliminary data.</text>
</comment>
<dbReference type="EMBL" id="JAINUF010000006">
    <property type="protein sequence ID" value="KAJ8356726.1"/>
    <property type="molecule type" value="Genomic_DNA"/>
</dbReference>